<dbReference type="Pfam" id="PF02771">
    <property type="entry name" value="Acyl-CoA_dh_N"/>
    <property type="match status" value="1"/>
</dbReference>
<sequence>MPIDFHLSSAESTTRASAAAFAQNDLKAARAEYLKHEGQHKRFQAQRPVYEATVKNGLLKSQISPPLGGTGGSLVEAVIFAEECFSVEPSASLTILTTGLGVTPFNLVQNPETERFLAPFLTGSGTPLASFVLSEPGGVANFLEKGAPGLQTTARLVDGGKYWELNGEKVWALNSAGWDFGGADLACVVCRDVTRPYAPHSDPKDAVMILLVTRDDIDASGPGAFQVLRHMETVGLPSVSGPHIRYTNVRVPADNVLCPPGQGGQIAMATFDSSGVLVAAMAVGLMRSAFDAALAFAKSDDRRGSVPLLERQAFADLLSGIKMATEACRALTWKAAHNLLNGPGDYDARRELANSAKVYCSEAAVKAVTDAIKAVGITAYDSEQPFGDLLKHAMLLPIVDWGNVGGRMRQLQQLMQSPTYDPWASTFGPTNTSE</sequence>
<proteinExistence type="inferred from homology"/>
<dbReference type="InterPro" id="IPR009075">
    <property type="entry name" value="AcylCo_DH/oxidase_C"/>
</dbReference>
<evidence type="ECO:0000313" key="8">
    <source>
        <dbReference type="EMBL" id="ROV98121.1"/>
    </source>
</evidence>
<dbReference type="GO" id="GO:0033539">
    <property type="term" value="P:fatty acid beta-oxidation using acyl-CoA dehydrogenase"/>
    <property type="evidence" value="ECO:0007669"/>
    <property type="project" value="TreeGrafter"/>
</dbReference>
<dbReference type="InterPro" id="IPR037069">
    <property type="entry name" value="AcylCoA_DH/ox_N_sf"/>
</dbReference>
<evidence type="ECO:0008006" key="10">
    <source>
        <dbReference type="Google" id="ProtNLM"/>
    </source>
</evidence>
<keyword evidence="5" id="KW-0175">Coiled coil</keyword>
<dbReference type="GO" id="GO:0046359">
    <property type="term" value="P:butyrate catabolic process"/>
    <property type="evidence" value="ECO:0007669"/>
    <property type="project" value="TreeGrafter"/>
</dbReference>
<name>A0A423W468_9PEZI</name>
<dbReference type="AlphaFoldDB" id="A0A423W468"/>
<feature type="domain" description="Acyl-CoA dehydrogenase/oxidase N-terminal" evidence="7">
    <location>
        <begin position="11"/>
        <end position="123"/>
    </location>
</feature>
<feature type="coiled-coil region" evidence="5">
    <location>
        <begin position="19"/>
        <end position="46"/>
    </location>
</feature>
<evidence type="ECO:0000256" key="3">
    <source>
        <dbReference type="ARBA" id="ARBA00022630"/>
    </source>
</evidence>
<evidence type="ECO:0000256" key="5">
    <source>
        <dbReference type="SAM" id="Coils"/>
    </source>
</evidence>
<comment type="similarity">
    <text evidence="2">Belongs to the acyl-CoA dehydrogenase family.</text>
</comment>
<keyword evidence="4" id="KW-0274">FAD</keyword>
<evidence type="ECO:0000313" key="9">
    <source>
        <dbReference type="Proteomes" id="UP000285146"/>
    </source>
</evidence>
<dbReference type="Gene3D" id="1.10.540.10">
    <property type="entry name" value="Acyl-CoA dehydrogenase/oxidase, N-terminal domain"/>
    <property type="match status" value="1"/>
</dbReference>
<keyword evidence="9" id="KW-1185">Reference proteome</keyword>
<dbReference type="GO" id="GO:0050660">
    <property type="term" value="F:flavin adenine dinucleotide binding"/>
    <property type="evidence" value="ECO:0007669"/>
    <property type="project" value="InterPro"/>
</dbReference>
<evidence type="ECO:0000256" key="2">
    <source>
        <dbReference type="ARBA" id="ARBA00009347"/>
    </source>
</evidence>
<comment type="cofactor">
    <cofactor evidence="1">
        <name>FAD</name>
        <dbReference type="ChEBI" id="CHEBI:57692"/>
    </cofactor>
</comment>
<dbReference type="PANTHER" id="PTHR43884:SF12">
    <property type="entry name" value="ISOVALERYL-COA DEHYDROGENASE, MITOCHONDRIAL-RELATED"/>
    <property type="match status" value="1"/>
</dbReference>
<dbReference type="CDD" id="cd00567">
    <property type="entry name" value="ACAD"/>
    <property type="match status" value="1"/>
</dbReference>
<organism evidence="8 9">
    <name type="scientific">Cytospora leucostoma</name>
    <dbReference type="NCBI Taxonomy" id="1230097"/>
    <lineage>
        <taxon>Eukaryota</taxon>
        <taxon>Fungi</taxon>
        <taxon>Dikarya</taxon>
        <taxon>Ascomycota</taxon>
        <taxon>Pezizomycotina</taxon>
        <taxon>Sordariomycetes</taxon>
        <taxon>Sordariomycetidae</taxon>
        <taxon>Diaporthales</taxon>
        <taxon>Cytosporaceae</taxon>
        <taxon>Cytospora</taxon>
    </lineage>
</organism>
<dbReference type="STRING" id="1230097.A0A423W468"/>
<evidence type="ECO:0000256" key="4">
    <source>
        <dbReference type="ARBA" id="ARBA00022827"/>
    </source>
</evidence>
<dbReference type="SUPFAM" id="SSF47203">
    <property type="entry name" value="Acyl-CoA dehydrogenase C-terminal domain-like"/>
    <property type="match status" value="1"/>
</dbReference>
<dbReference type="InterPro" id="IPR036250">
    <property type="entry name" value="AcylCo_DH-like_C"/>
</dbReference>
<dbReference type="InParanoid" id="A0A423W468"/>
<comment type="caution">
    <text evidence="8">The sequence shown here is derived from an EMBL/GenBank/DDBJ whole genome shotgun (WGS) entry which is preliminary data.</text>
</comment>
<dbReference type="InterPro" id="IPR046373">
    <property type="entry name" value="Acyl-CoA_Oxase/DH_mid-dom_sf"/>
</dbReference>
<evidence type="ECO:0000259" key="6">
    <source>
        <dbReference type="Pfam" id="PF00441"/>
    </source>
</evidence>
<dbReference type="Pfam" id="PF00441">
    <property type="entry name" value="Acyl-CoA_dh_1"/>
    <property type="match status" value="1"/>
</dbReference>
<keyword evidence="3" id="KW-0285">Flavoprotein</keyword>
<dbReference type="Proteomes" id="UP000285146">
    <property type="component" value="Unassembled WGS sequence"/>
</dbReference>
<dbReference type="SUPFAM" id="SSF56645">
    <property type="entry name" value="Acyl-CoA dehydrogenase NM domain-like"/>
    <property type="match status" value="1"/>
</dbReference>
<feature type="domain" description="Acyl-CoA dehydrogenase/oxidase C-terminal" evidence="6">
    <location>
        <begin position="261"/>
        <end position="400"/>
    </location>
</feature>
<dbReference type="PANTHER" id="PTHR43884">
    <property type="entry name" value="ACYL-COA DEHYDROGENASE"/>
    <property type="match status" value="1"/>
</dbReference>
<gene>
    <name evidence="8" type="ORF">VPNG_08566</name>
</gene>
<evidence type="ECO:0000259" key="7">
    <source>
        <dbReference type="Pfam" id="PF02771"/>
    </source>
</evidence>
<reference evidence="8 9" key="1">
    <citation type="submission" date="2015-09" db="EMBL/GenBank/DDBJ databases">
        <title>Host preference determinants of Valsa canker pathogens revealed by comparative genomics.</title>
        <authorList>
            <person name="Yin Z."/>
            <person name="Huang L."/>
        </authorList>
    </citation>
    <scope>NUCLEOTIDE SEQUENCE [LARGE SCALE GENOMIC DNA]</scope>
    <source>
        <strain evidence="8 9">SXYLt</strain>
    </source>
</reference>
<protein>
    <recommendedName>
        <fullName evidence="10">Acyl-CoA dehydrogenase/oxidase C-terminal domain-containing protein</fullName>
    </recommendedName>
</protein>
<dbReference type="OrthoDB" id="10016597at2759"/>
<accession>A0A423W468</accession>
<dbReference type="InterPro" id="IPR013786">
    <property type="entry name" value="AcylCoA_DH/ox_N"/>
</dbReference>
<dbReference type="Gene3D" id="1.20.140.10">
    <property type="entry name" value="Butyryl-CoA Dehydrogenase, subunit A, domain 3"/>
    <property type="match status" value="1"/>
</dbReference>
<dbReference type="EMBL" id="LKEB01000062">
    <property type="protein sequence ID" value="ROV98121.1"/>
    <property type="molecule type" value="Genomic_DNA"/>
</dbReference>
<evidence type="ECO:0000256" key="1">
    <source>
        <dbReference type="ARBA" id="ARBA00001974"/>
    </source>
</evidence>
<dbReference type="InterPro" id="IPR009100">
    <property type="entry name" value="AcylCoA_DH/oxidase_NM_dom_sf"/>
</dbReference>
<dbReference type="GO" id="GO:0003995">
    <property type="term" value="F:acyl-CoA dehydrogenase activity"/>
    <property type="evidence" value="ECO:0007669"/>
    <property type="project" value="TreeGrafter"/>
</dbReference>
<dbReference type="Gene3D" id="2.40.110.10">
    <property type="entry name" value="Butyryl-CoA Dehydrogenase, subunit A, domain 2"/>
    <property type="match status" value="1"/>
</dbReference>